<dbReference type="PROSITE" id="PS01095">
    <property type="entry name" value="GH18_1"/>
    <property type="match status" value="1"/>
</dbReference>
<dbReference type="PANTHER" id="PTHR11177:SF317">
    <property type="entry name" value="CHITINASE 12-RELATED"/>
    <property type="match status" value="1"/>
</dbReference>
<evidence type="ECO:0000259" key="14">
    <source>
        <dbReference type="PROSITE" id="PS51910"/>
    </source>
</evidence>
<comment type="similarity">
    <text evidence="2">Belongs to the glycosyl hydrolase 18 family. Chitinase class II subfamily.</text>
</comment>
<dbReference type="InterPro" id="IPR012291">
    <property type="entry name" value="CBM2_carb-bd_dom_sf"/>
</dbReference>
<dbReference type="SUPFAM" id="SSF49384">
    <property type="entry name" value="Carbohydrate-binding domain"/>
    <property type="match status" value="2"/>
</dbReference>
<feature type="region of interest" description="Disordered" evidence="10">
    <location>
        <begin position="478"/>
        <end position="501"/>
    </location>
</feature>
<dbReference type="InterPro" id="IPR003961">
    <property type="entry name" value="FN3_dom"/>
</dbReference>
<feature type="signal peptide" evidence="11">
    <location>
        <begin position="1"/>
        <end position="24"/>
    </location>
</feature>
<dbReference type="InterPro" id="IPR017853">
    <property type="entry name" value="GH"/>
</dbReference>
<evidence type="ECO:0000256" key="7">
    <source>
        <dbReference type="ARBA" id="ARBA00023295"/>
    </source>
</evidence>
<evidence type="ECO:0000256" key="3">
    <source>
        <dbReference type="ARBA" id="ARBA00012729"/>
    </source>
</evidence>
<evidence type="ECO:0000256" key="2">
    <source>
        <dbReference type="ARBA" id="ARBA00009121"/>
    </source>
</evidence>
<evidence type="ECO:0000259" key="12">
    <source>
        <dbReference type="PROSITE" id="PS50853"/>
    </source>
</evidence>
<dbReference type="InterPro" id="IPR001579">
    <property type="entry name" value="Glyco_hydro_18_chit_AS"/>
</dbReference>
<dbReference type="EMBL" id="JBHSIT010000001">
    <property type="protein sequence ID" value="MFC4905924.1"/>
    <property type="molecule type" value="Genomic_DNA"/>
</dbReference>
<dbReference type="InterPro" id="IPR008965">
    <property type="entry name" value="CBM2/CBM3_carb-bd_dom_sf"/>
</dbReference>
<keyword evidence="4 9" id="KW-0378">Hydrolase</keyword>
<evidence type="ECO:0000256" key="4">
    <source>
        <dbReference type="ARBA" id="ARBA00022801"/>
    </source>
</evidence>
<dbReference type="InterPro" id="IPR029070">
    <property type="entry name" value="Chitinase_insertion_sf"/>
</dbReference>
<sequence length="863" mass="89852">MRRLLAALISALTVAALALTPAHAADGRLTAAFSLSGTTGKYVVSNPGTTAVSGWTLVFDLPSGVTASNPQNATITQNGTKVTLKPAFYIATVQPGKNTEPYSPTFTLSSAVQPTSCLLNGANCDGSGAPPPTLTGVTADYSVSGSTGTFVVANHGTTAVNGWTIVFTLPSGVTASNANNGSISQTGTTVTLTPAYYNTTIQPGKTTDPYSPTFTLSSSGAEPTSCRVNDANCDGTPDTPPSAPTGLKVVVKTTKSVTLSWDAAKAGSLPVSAYDVYNGSAVATTVSGTTATVGGLTPNTAYTFTVKAKDRKGNASPASAAVSVTTNNPSDDTTPPSVPGNLHSTGKDSGSVKLAWDASTDNTGVANYDVLVNGKTATTVTGTSATVTGLSPSTTYSFTVLARDQYDNVSAQSAPVQVTTDDVVSGYARVGYFVQWGIYGRQYFVKNLDSTGNAAKLTHVNYAFGNIDPTNLTCLEGVTKGTSSDPEDPNQGDGAGDADADYARPMSAAQSVDGQADTGYEALRGNFNQLKKLKAKYPNLKVLMSIGGWTYSKYFSDVAATDASRKKFVSSCIDTYIKGNLPSYNGAGGPGTAAGIFDGIDVDWEWPGADGHPGNHVSPNDKANLTLLLAEFRTQLDALGQQTGKRYLLTAFTPADPAKITAGWDLPGTARSLDIFNVQGYDFHGSGSDNSWEPNRTGHAGNLYTDTNDPYPFHFSVENAVNAYLTAGVNPRKLTVGLAYYGRGWQGVTDGGVHGQWQAAQGAAPGQFQEEAGTRGYANLIAGVPNCTVYHNEQAVATYCFTGDKGQWWTFDDPWSIGKKTAWLKSKGLLGAMIWEMSGDTGSLTTALDTGLNQPAAKKAVQK</sequence>
<accession>A0ABV9TQP2</accession>
<keyword evidence="6" id="KW-0119">Carbohydrate metabolism</keyword>
<dbReference type="SUPFAM" id="SSF51445">
    <property type="entry name" value="(Trans)glycosidases"/>
    <property type="match status" value="1"/>
</dbReference>
<comment type="caution">
    <text evidence="15">The sequence shown here is derived from an EMBL/GenBank/DDBJ whole genome shotgun (WGS) entry which is preliminary data.</text>
</comment>
<keyword evidence="5" id="KW-0146">Chitin degradation</keyword>
<evidence type="ECO:0000256" key="10">
    <source>
        <dbReference type="SAM" id="MobiDB-lite"/>
    </source>
</evidence>
<dbReference type="InterPro" id="IPR013783">
    <property type="entry name" value="Ig-like_fold"/>
</dbReference>
<dbReference type="GO" id="GO:0016787">
    <property type="term" value="F:hydrolase activity"/>
    <property type="evidence" value="ECO:0007669"/>
    <property type="project" value="UniProtKB-KW"/>
</dbReference>
<dbReference type="Pfam" id="PF00704">
    <property type="entry name" value="Glyco_hydro_18"/>
    <property type="match status" value="1"/>
</dbReference>
<feature type="region of interest" description="Disordered" evidence="10">
    <location>
        <begin position="313"/>
        <end position="349"/>
    </location>
</feature>
<evidence type="ECO:0000256" key="9">
    <source>
        <dbReference type="RuleBase" id="RU000489"/>
    </source>
</evidence>
<feature type="compositionally biased region" description="Low complexity" evidence="10">
    <location>
        <begin position="315"/>
        <end position="335"/>
    </location>
</feature>
<dbReference type="SMART" id="SM00636">
    <property type="entry name" value="Glyco_18"/>
    <property type="match status" value="1"/>
</dbReference>
<dbReference type="CDD" id="cd06548">
    <property type="entry name" value="GH18_chitinase"/>
    <property type="match status" value="1"/>
</dbReference>
<comment type="catalytic activity">
    <reaction evidence="1">
        <text>Random endo-hydrolysis of N-acetyl-beta-D-glucosaminide (1-&gt;4)-beta-linkages in chitin and chitodextrins.</text>
        <dbReference type="EC" id="3.2.1.14"/>
    </reaction>
</comment>
<evidence type="ECO:0000313" key="15">
    <source>
        <dbReference type="EMBL" id="MFC4905924.1"/>
    </source>
</evidence>
<dbReference type="InterPro" id="IPR050314">
    <property type="entry name" value="Glycosyl_Hydrlase_18"/>
</dbReference>
<dbReference type="Gene3D" id="2.60.40.10">
    <property type="entry name" value="Immunoglobulins"/>
    <property type="match status" value="2"/>
</dbReference>
<keyword evidence="8" id="KW-0624">Polysaccharide degradation</keyword>
<evidence type="ECO:0000259" key="13">
    <source>
        <dbReference type="PROSITE" id="PS51173"/>
    </source>
</evidence>
<dbReference type="Gene3D" id="3.20.20.80">
    <property type="entry name" value="Glycosidases"/>
    <property type="match status" value="1"/>
</dbReference>
<evidence type="ECO:0000256" key="8">
    <source>
        <dbReference type="ARBA" id="ARBA00023326"/>
    </source>
</evidence>
<name>A0ABV9TQP2_9ACTN</name>
<dbReference type="PANTHER" id="PTHR11177">
    <property type="entry name" value="CHITINASE"/>
    <property type="match status" value="1"/>
</dbReference>
<dbReference type="Gene3D" id="3.10.50.10">
    <property type="match status" value="1"/>
</dbReference>
<evidence type="ECO:0000313" key="16">
    <source>
        <dbReference type="Proteomes" id="UP001595872"/>
    </source>
</evidence>
<evidence type="ECO:0000256" key="5">
    <source>
        <dbReference type="ARBA" id="ARBA00023024"/>
    </source>
</evidence>
<dbReference type="InterPro" id="IPR001919">
    <property type="entry name" value="CBD2"/>
</dbReference>
<protein>
    <recommendedName>
        <fullName evidence="3">chitinase</fullName>
        <ecNumber evidence="3">3.2.1.14</ecNumber>
    </recommendedName>
</protein>
<dbReference type="SUPFAM" id="SSF54556">
    <property type="entry name" value="Chitinase insertion domain"/>
    <property type="match status" value="1"/>
</dbReference>
<dbReference type="Gene3D" id="2.60.40.290">
    <property type="match status" value="2"/>
</dbReference>
<dbReference type="InterPro" id="IPR001223">
    <property type="entry name" value="Glyco_hydro18_cat"/>
</dbReference>
<dbReference type="InterPro" id="IPR011583">
    <property type="entry name" value="Chitinase_II/V-like_cat"/>
</dbReference>
<reference evidence="16" key="1">
    <citation type="journal article" date="2019" name="Int. J. Syst. Evol. Microbiol.">
        <title>The Global Catalogue of Microorganisms (GCM) 10K type strain sequencing project: providing services to taxonomists for standard genome sequencing and annotation.</title>
        <authorList>
            <consortium name="The Broad Institute Genomics Platform"/>
            <consortium name="The Broad Institute Genome Sequencing Center for Infectious Disease"/>
            <person name="Wu L."/>
            <person name="Ma J."/>
        </authorList>
    </citation>
    <scope>NUCLEOTIDE SEQUENCE [LARGE SCALE GENOMIC DNA]</scope>
    <source>
        <strain evidence="16">KLKA75</strain>
    </source>
</reference>
<feature type="domain" description="Fibronectin type-III" evidence="12">
    <location>
        <begin position="243"/>
        <end position="329"/>
    </location>
</feature>
<dbReference type="EC" id="3.2.1.14" evidence="3"/>
<keyword evidence="7 9" id="KW-0326">Glycosidase</keyword>
<dbReference type="CDD" id="cd00063">
    <property type="entry name" value="FN3"/>
    <property type="match status" value="2"/>
</dbReference>
<keyword evidence="11" id="KW-0732">Signal</keyword>
<feature type="domain" description="Fibronectin type-III" evidence="12">
    <location>
        <begin position="338"/>
        <end position="423"/>
    </location>
</feature>
<dbReference type="Pfam" id="PF00553">
    <property type="entry name" value="CBM_2"/>
    <property type="match status" value="2"/>
</dbReference>
<dbReference type="SMART" id="SM00060">
    <property type="entry name" value="FN3"/>
    <property type="match status" value="2"/>
</dbReference>
<keyword evidence="16" id="KW-1185">Reference proteome</keyword>
<evidence type="ECO:0000256" key="6">
    <source>
        <dbReference type="ARBA" id="ARBA00023277"/>
    </source>
</evidence>
<dbReference type="Pfam" id="PF00041">
    <property type="entry name" value="fn3"/>
    <property type="match status" value="2"/>
</dbReference>
<dbReference type="PROSITE" id="PS51173">
    <property type="entry name" value="CBM2"/>
    <property type="match status" value="2"/>
</dbReference>
<evidence type="ECO:0000256" key="11">
    <source>
        <dbReference type="SAM" id="SignalP"/>
    </source>
</evidence>
<feature type="domain" description="CBM2" evidence="13">
    <location>
        <begin position="127"/>
        <end position="236"/>
    </location>
</feature>
<dbReference type="SMART" id="SM00637">
    <property type="entry name" value="CBD_II"/>
    <property type="match status" value="2"/>
</dbReference>
<dbReference type="RefSeq" id="WP_378251657.1">
    <property type="nucleotide sequence ID" value="NZ_JBHSIT010000001.1"/>
</dbReference>
<feature type="domain" description="GH18" evidence="14">
    <location>
        <begin position="427"/>
        <end position="855"/>
    </location>
</feature>
<feature type="compositionally biased region" description="Acidic residues" evidence="10">
    <location>
        <begin position="485"/>
        <end position="500"/>
    </location>
</feature>
<organism evidence="15 16">
    <name type="scientific">Actinomadura gamaensis</name>
    <dbReference type="NCBI Taxonomy" id="1763541"/>
    <lineage>
        <taxon>Bacteria</taxon>
        <taxon>Bacillati</taxon>
        <taxon>Actinomycetota</taxon>
        <taxon>Actinomycetes</taxon>
        <taxon>Streptosporangiales</taxon>
        <taxon>Thermomonosporaceae</taxon>
        <taxon>Actinomadura</taxon>
    </lineage>
</organism>
<dbReference type="SUPFAM" id="SSF49265">
    <property type="entry name" value="Fibronectin type III"/>
    <property type="match status" value="1"/>
</dbReference>
<dbReference type="InterPro" id="IPR036116">
    <property type="entry name" value="FN3_sf"/>
</dbReference>
<proteinExistence type="inferred from homology"/>
<evidence type="ECO:0000256" key="1">
    <source>
        <dbReference type="ARBA" id="ARBA00000822"/>
    </source>
</evidence>
<dbReference type="PROSITE" id="PS51910">
    <property type="entry name" value="GH18_2"/>
    <property type="match status" value="1"/>
</dbReference>
<feature type="domain" description="CBM2" evidence="13">
    <location>
        <begin position="16"/>
        <end position="127"/>
    </location>
</feature>
<feature type="chain" id="PRO_5045141908" description="chitinase" evidence="11">
    <location>
        <begin position="25"/>
        <end position="863"/>
    </location>
</feature>
<gene>
    <name evidence="15" type="ORF">ACFPCY_01205</name>
</gene>
<dbReference type="Proteomes" id="UP001595872">
    <property type="component" value="Unassembled WGS sequence"/>
</dbReference>
<dbReference type="PROSITE" id="PS50853">
    <property type="entry name" value="FN3"/>
    <property type="match status" value="2"/>
</dbReference>